<comment type="caution">
    <text evidence="1">The sequence shown here is derived from an EMBL/GenBank/DDBJ whole genome shotgun (WGS) entry which is preliminary data.</text>
</comment>
<name>A0A8H3C8I0_9AGAM</name>
<dbReference type="Proteomes" id="UP000663840">
    <property type="component" value="Unassembled WGS sequence"/>
</dbReference>
<dbReference type="EMBL" id="CAJMWR010003912">
    <property type="protein sequence ID" value="CAE6474056.1"/>
    <property type="molecule type" value="Genomic_DNA"/>
</dbReference>
<sequence>MESPYNSLGSQDHCLAQSFIPLSYLRLLGMVWSKIAQVFSFGSQWGDNTIRVVEGNDASAMLKRVEGILEDSMRVLSSHERVLSQGEFDTFSIKYRNLTFQVVEVKQEVHNEQTRGIFSASPAGRQPFRLDQQVALLYRQARIYQRDVLTASRRAQAMEEAAFNEMHRVDTQPGSSEITEARITLHHATSLITHRISGIVSPDSLASSTTGSETSTLVDRQPYLAIAHVRPGRSGPTDSTEAADSDTYREILILESEEKTIVMINPNRRHLNKDLDPLDESSIQEMSRAGEALLRVTDPHNLQGYEVIGAQQETSWVDSFVNTLSRLGVGIGADMM</sequence>
<reference evidence="1" key="1">
    <citation type="submission" date="2021-01" db="EMBL/GenBank/DDBJ databases">
        <authorList>
            <person name="Kaushik A."/>
        </authorList>
    </citation>
    <scope>NUCLEOTIDE SEQUENCE</scope>
    <source>
        <strain evidence="1">AG1-1A</strain>
    </source>
</reference>
<gene>
    <name evidence="1" type="ORF">RDB_LOCUS121156</name>
</gene>
<proteinExistence type="predicted"/>
<organism evidence="1 2">
    <name type="scientific">Rhizoctonia solani</name>
    <dbReference type="NCBI Taxonomy" id="456999"/>
    <lineage>
        <taxon>Eukaryota</taxon>
        <taxon>Fungi</taxon>
        <taxon>Dikarya</taxon>
        <taxon>Basidiomycota</taxon>
        <taxon>Agaricomycotina</taxon>
        <taxon>Agaricomycetes</taxon>
        <taxon>Cantharellales</taxon>
        <taxon>Ceratobasidiaceae</taxon>
        <taxon>Rhizoctonia</taxon>
    </lineage>
</organism>
<dbReference type="AlphaFoldDB" id="A0A8H3C8I0"/>
<evidence type="ECO:0000313" key="1">
    <source>
        <dbReference type="EMBL" id="CAE6474056.1"/>
    </source>
</evidence>
<evidence type="ECO:0000313" key="2">
    <source>
        <dbReference type="Proteomes" id="UP000663840"/>
    </source>
</evidence>
<protein>
    <submittedName>
        <fullName evidence="1">Uncharacterized protein</fullName>
    </submittedName>
</protein>
<accession>A0A8H3C8I0</accession>